<comment type="caution">
    <text evidence="1">The sequence shown here is derived from an EMBL/GenBank/DDBJ whole genome shotgun (WGS) entry which is preliminary data.</text>
</comment>
<reference evidence="1 2" key="1">
    <citation type="submission" date="2018-01" db="EMBL/GenBank/DDBJ databases">
        <title>Metagenomic assembled genomes from two thermal pools in the Uzon Caldera, Kamchatka, Russia.</title>
        <authorList>
            <person name="Wilkins L."/>
            <person name="Ettinger C."/>
        </authorList>
    </citation>
    <scope>NUCLEOTIDE SEQUENCE [LARGE SCALE GENOMIC DNA]</scope>
    <source>
        <strain evidence="1">ZAV-08</strain>
    </source>
</reference>
<accession>A0A2N7PLX0</accession>
<organism evidence="1 2">
    <name type="scientific">Thermodesulfobacterium geofontis</name>
    <dbReference type="NCBI Taxonomy" id="1295609"/>
    <lineage>
        <taxon>Bacteria</taxon>
        <taxon>Pseudomonadati</taxon>
        <taxon>Thermodesulfobacteriota</taxon>
        <taxon>Thermodesulfobacteria</taxon>
        <taxon>Thermodesulfobacteriales</taxon>
        <taxon>Thermodesulfobacteriaceae</taxon>
        <taxon>Thermodesulfobacterium</taxon>
    </lineage>
</organism>
<protein>
    <submittedName>
        <fullName evidence="1">Uncharacterized protein</fullName>
    </submittedName>
</protein>
<dbReference type="AlphaFoldDB" id="A0A2N7PLX0"/>
<proteinExistence type="predicted"/>
<name>A0A2N7PLX0_9BACT</name>
<evidence type="ECO:0000313" key="2">
    <source>
        <dbReference type="Proteomes" id="UP000235460"/>
    </source>
</evidence>
<dbReference type="EMBL" id="PNIK01000096">
    <property type="protein sequence ID" value="PMP65450.1"/>
    <property type="molecule type" value="Genomic_DNA"/>
</dbReference>
<dbReference type="Proteomes" id="UP000235460">
    <property type="component" value="Unassembled WGS sequence"/>
</dbReference>
<gene>
    <name evidence="1" type="ORF">C0190_06735</name>
</gene>
<sequence>MDITFFVQQKHYKFYSSTPLIQKIKRYKILGYHLWGWKVVKDGNIICSNPYIWNVTKEINCN</sequence>
<evidence type="ECO:0000313" key="1">
    <source>
        <dbReference type="EMBL" id="PMP65450.1"/>
    </source>
</evidence>